<comment type="caution">
    <text evidence="6">The sequence shown here is derived from an EMBL/GenBank/DDBJ whole genome shotgun (WGS) entry which is preliminary data.</text>
</comment>
<dbReference type="SUPFAM" id="SSF52540">
    <property type="entry name" value="P-loop containing nucleoside triphosphate hydrolases"/>
    <property type="match status" value="1"/>
</dbReference>
<protein>
    <submittedName>
        <fullName evidence="6">Iron complex transport system ATP-binding protein</fullName>
    </submittedName>
</protein>
<dbReference type="RefSeq" id="WP_132547256.1">
    <property type="nucleotide sequence ID" value="NZ_SMAA01000002.1"/>
</dbReference>
<name>A0A4R3KDN2_9FIRM</name>
<dbReference type="PANTHER" id="PTHR42794:SF1">
    <property type="entry name" value="HEMIN IMPORT ATP-BINDING PROTEIN HMUV"/>
    <property type="match status" value="1"/>
</dbReference>
<evidence type="ECO:0000256" key="4">
    <source>
        <dbReference type="ARBA" id="ARBA00022967"/>
    </source>
</evidence>
<reference evidence="6 7" key="1">
    <citation type="submission" date="2019-03" db="EMBL/GenBank/DDBJ databases">
        <title>Genomic Encyclopedia of Type Strains, Phase IV (KMG-IV): sequencing the most valuable type-strain genomes for metagenomic binning, comparative biology and taxonomic classification.</title>
        <authorList>
            <person name="Goeker M."/>
        </authorList>
    </citation>
    <scope>NUCLEOTIDE SEQUENCE [LARGE SCALE GENOMIC DNA]</scope>
    <source>
        <strain evidence="6 7">DSM 20467</strain>
    </source>
</reference>
<proteinExistence type="predicted"/>
<keyword evidence="2" id="KW-0547">Nucleotide-binding</keyword>
<dbReference type="EMBL" id="SMAA01000002">
    <property type="protein sequence ID" value="TCS81396.1"/>
    <property type="molecule type" value="Genomic_DNA"/>
</dbReference>
<dbReference type="FunFam" id="3.40.50.300:FF:000134">
    <property type="entry name" value="Iron-enterobactin ABC transporter ATP-binding protein"/>
    <property type="match status" value="1"/>
</dbReference>
<dbReference type="InterPro" id="IPR017871">
    <property type="entry name" value="ABC_transporter-like_CS"/>
</dbReference>
<keyword evidence="1" id="KW-0813">Transport</keyword>
<dbReference type="SMART" id="SM00382">
    <property type="entry name" value="AAA"/>
    <property type="match status" value="1"/>
</dbReference>
<dbReference type="InterPro" id="IPR003439">
    <property type="entry name" value="ABC_transporter-like_ATP-bd"/>
</dbReference>
<evidence type="ECO:0000256" key="1">
    <source>
        <dbReference type="ARBA" id="ARBA00022448"/>
    </source>
</evidence>
<dbReference type="Gene3D" id="3.40.50.300">
    <property type="entry name" value="P-loop containing nucleotide triphosphate hydrolases"/>
    <property type="match status" value="1"/>
</dbReference>
<keyword evidence="7" id="KW-1185">Reference proteome</keyword>
<dbReference type="PANTHER" id="PTHR42794">
    <property type="entry name" value="HEMIN IMPORT ATP-BINDING PROTEIN HMUV"/>
    <property type="match status" value="1"/>
</dbReference>
<gene>
    <name evidence="6" type="ORF">EDC37_10297</name>
</gene>
<evidence type="ECO:0000259" key="5">
    <source>
        <dbReference type="PROSITE" id="PS50893"/>
    </source>
</evidence>
<dbReference type="PROSITE" id="PS50893">
    <property type="entry name" value="ABC_TRANSPORTER_2"/>
    <property type="match status" value="1"/>
</dbReference>
<keyword evidence="3 6" id="KW-0067">ATP-binding</keyword>
<evidence type="ECO:0000256" key="2">
    <source>
        <dbReference type="ARBA" id="ARBA00022741"/>
    </source>
</evidence>
<dbReference type="GO" id="GO:0016887">
    <property type="term" value="F:ATP hydrolysis activity"/>
    <property type="evidence" value="ECO:0007669"/>
    <property type="project" value="InterPro"/>
</dbReference>
<keyword evidence="4" id="KW-1278">Translocase</keyword>
<dbReference type="OrthoDB" id="9799337at2"/>
<evidence type="ECO:0000313" key="7">
    <source>
        <dbReference type="Proteomes" id="UP000295188"/>
    </source>
</evidence>
<dbReference type="GO" id="GO:0005524">
    <property type="term" value="F:ATP binding"/>
    <property type="evidence" value="ECO:0007669"/>
    <property type="project" value="UniProtKB-KW"/>
</dbReference>
<dbReference type="PROSITE" id="PS00211">
    <property type="entry name" value="ABC_TRANSPORTER_1"/>
    <property type="match status" value="1"/>
</dbReference>
<dbReference type="InterPro" id="IPR027417">
    <property type="entry name" value="P-loop_NTPase"/>
</dbReference>
<organism evidence="6 7">
    <name type="scientific">Pectinatus cerevisiiphilus</name>
    <dbReference type="NCBI Taxonomy" id="86956"/>
    <lineage>
        <taxon>Bacteria</taxon>
        <taxon>Bacillati</taxon>
        <taxon>Bacillota</taxon>
        <taxon>Negativicutes</taxon>
        <taxon>Selenomonadales</taxon>
        <taxon>Selenomonadaceae</taxon>
        <taxon>Pectinatus</taxon>
    </lineage>
</organism>
<feature type="domain" description="ABC transporter" evidence="5">
    <location>
        <begin position="5"/>
        <end position="240"/>
    </location>
</feature>
<evidence type="ECO:0000256" key="3">
    <source>
        <dbReference type="ARBA" id="ARBA00022840"/>
    </source>
</evidence>
<dbReference type="AlphaFoldDB" id="A0A4R3KDN2"/>
<dbReference type="Proteomes" id="UP000295188">
    <property type="component" value="Unassembled WGS sequence"/>
</dbReference>
<dbReference type="Pfam" id="PF00005">
    <property type="entry name" value="ABC_tran"/>
    <property type="match status" value="1"/>
</dbReference>
<accession>A0A4R3KDN2</accession>
<sequence length="278" mass="30693">MQAAVSAENIAVGYDDRIILKNFNAEIAAGQFVGIIGCNGSGKSTLLKALRGLHPVKTGTISYFGHDIASLSARQAAQMAAYMQQSTHIEFNYTGKEVVLSGRYPHLKWWQRENAQDEELVQACMEYTGTGNLQDVPVNEISGGQRQRIFLAKILAQMTPILFMDEPTAGLDMVYQEEIFRFTKELAQNGKTILMVVHELNLAARYCDRILLLGEGKLLADGAPATVFTEEILSRAYHADVQIVKNPLTSNLEITTRTNITIEKKGEALLKQICGQGQ</sequence>
<evidence type="ECO:0000313" key="6">
    <source>
        <dbReference type="EMBL" id="TCS81396.1"/>
    </source>
</evidence>
<dbReference type="InterPro" id="IPR003593">
    <property type="entry name" value="AAA+_ATPase"/>
</dbReference>